<dbReference type="EMBL" id="CAJVPU010006751">
    <property type="protein sequence ID" value="CAG8564368.1"/>
    <property type="molecule type" value="Genomic_DNA"/>
</dbReference>
<evidence type="ECO:0000313" key="1">
    <source>
        <dbReference type="EMBL" id="CAG8564368.1"/>
    </source>
</evidence>
<dbReference type="Proteomes" id="UP000789702">
    <property type="component" value="Unassembled WGS sequence"/>
</dbReference>
<feature type="non-terminal residue" evidence="1">
    <location>
        <position position="1"/>
    </location>
</feature>
<protein>
    <submittedName>
        <fullName evidence="1">17054_t:CDS:1</fullName>
    </submittedName>
</protein>
<proteinExistence type="predicted"/>
<comment type="caution">
    <text evidence="1">The sequence shown here is derived from an EMBL/GenBank/DDBJ whole genome shotgun (WGS) entry which is preliminary data.</text>
</comment>
<evidence type="ECO:0000313" key="2">
    <source>
        <dbReference type="Proteomes" id="UP000789702"/>
    </source>
</evidence>
<gene>
    <name evidence="1" type="ORF">DHETER_LOCUS5783</name>
</gene>
<accession>A0ACA9M2L4</accession>
<organism evidence="1 2">
    <name type="scientific">Dentiscutata heterogama</name>
    <dbReference type="NCBI Taxonomy" id="1316150"/>
    <lineage>
        <taxon>Eukaryota</taxon>
        <taxon>Fungi</taxon>
        <taxon>Fungi incertae sedis</taxon>
        <taxon>Mucoromycota</taxon>
        <taxon>Glomeromycotina</taxon>
        <taxon>Glomeromycetes</taxon>
        <taxon>Diversisporales</taxon>
        <taxon>Gigasporaceae</taxon>
        <taxon>Dentiscutata</taxon>
    </lineage>
</organism>
<name>A0ACA9M2L4_9GLOM</name>
<sequence length="61" mass="6509">YWFGDCLGCLIYSALSADLKIIFGIKSLNPKPALDSDSDASLGHVIDSNLVAGLGKERLIL</sequence>
<reference evidence="1" key="1">
    <citation type="submission" date="2021-06" db="EMBL/GenBank/DDBJ databases">
        <authorList>
            <person name="Kallberg Y."/>
            <person name="Tangrot J."/>
            <person name="Rosling A."/>
        </authorList>
    </citation>
    <scope>NUCLEOTIDE SEQUENCE</scope>
    <source>
        <strain evidence="1">IL203A</strain>
    </source>
</reference>
<keyword evidence="2" id="KW-1185">Reference proteome</keyword>